<comment type="subcellular location">
    <subcellularLocation>
        <location evidence="1">Membrane</location>
        <topology evidence="1">Multi-pass membrane protein</topology>
    </subcellularLocation>
</comment>
<evidence type="ECO:0000259" key="9">
    <source>
        <dbReference type="Pfam" id="PF00137"/>
    </source>
</evidence>
<dbReference type="KEGG" id="cdes:C0J27_02175"/>
<dbReference type="SUPFAM" id="SSF81333">
    <property type="entry name" value="F1F0 ATP synthase subunit C"/>
    <property type="match status" value="4"/>
</dbReference>
<dbReference type="OrthoDB" id="9810379at2"/>
<keyword evidence="11" id="KW-1185">Reference proteome</keyword>
<dbReference type="InterPro" id="IPR002379">
    <property type="entry name" value="ATPase_proteolipid_c-like_dom"/>
</dbReference>
<name>A0A345ZB77_9BACT</name>
<dbReference type="CDD" id="cd00313">
    <property type="entry name" value="ATP-synt_Fo_Vo_Ao_c"/>
    <property type="match status" value="1"/>
</dbReference>
<dbReference type="InterPro" id="IPR035921">
    <property type="entry name" value="F/V-ATP_Csub_sf"/>
</dbReference>
<dbReference type="RefSeq" id="WP_115585559.1">
    <property type="nucleotide sequence ID" value="NZ_CP025544.1"/>
</dbReference>
<evidence type="ECO:0000256" key="5">
    <source>
        <dbReference type="ARBA" id="ARBA00023136"/>
    </source>
</evidence>
<dbReference type="Gene3D" id="1.20.120.610">
    <property type="entry name" value="lithium bound rotor ring of v- atpase"/>
    <property type="match status" value="2"/>
</dbReference>
<feature type="transmembrane region" description="Helical" evidence="8">
    <location>
        <begin position="130"/>
        <end position="154"/>
    </location>
</feature>
<dbReference type="PRINTS" id="PR00124">
    <property type="entry name" value="ATPASEC"/>
</dbReference>
<keyword evidence="4 8" id="KW-1133">Transmembrane helix</keyword>
<dbReference type="EMBL" id="CP025544">
    <property type="protein sequence ID" value="AXK60544.1"/>
    <property type="molecule type" value="Genomic_DNA"/>
</dbReference>
<feature type="domain" description="V-ATPase proteolipid subunit C-like" evidence="9">
    <location>
        <begin position="10"/>
        <end position="71"/>
    </location>
</feature>
<evidence type="ECO:0000256" key="1">
    <source>
        <dbReference type="ARBA" id="ARBA00004141"/>
    </source>
</evidence>
<feature type="transmembrane region" description="Helical" evidence="8">
    <location>
        <begin position="166"/>
        <end position="191"/>
    </location>
</feature>
<evidence type="ECO:0000256" key="2">
    <source>
        <dbReference type="ARBA" id="ARBA00006704"/>
    </source>
</evidence>
<accession>A0A345ZB77</accession>
<reference evidence="10 11" key="1">
    <citation type="submission" date="2017-12" db="EMBL/GenBank/DDBJ databases">
        <title>Chromulinavorax destructans is a abundant pathogen of dominant heterotrophic picoflagllates.</title>
        <authorList>
            <person name="Deeg C.M."/>
            <person name="Zimmer M."/>
            <person name="Suttle C.A."/>
        </authorList>
    </citation>
    <scope>NUCLEOTIDE SEQUENCE [LARGE SCALE GENOMIC DNA]</scope>
    <source>
        <strain evidence="10 11">SeV1</strain>
    </source>
</reference>
<feature type="transmembrane region" description="Helical" evidence="8">
    <location>
        <begin position="51"/>
        <end position="71"/>
    </location>
</feature>
<dbReference type="GO" id="GO:0045259">
    <property type="term" value="C:proton-transporting ATP synthase complex"/>
    <property type="evidence" value="ECO:0007669"/>
    <property type="project" value="InterPro"/>
</dbReference>
<dbReference type="GO" id="GO:0015078">
    <property type="term" value="F:proton transmembrane transporter activity"/>
    <property type="evidence" value="ECO:0007669"/>
    <property type="project" value="InterPro"/>
</dbReference>
<feature type="domain" description="V-ATPase proteolipid subunit C-like" evidence="9">
    <location>
        <begin position="250"/>
        <end position="313"/>
    </location>
</feature>
<protein>
    <recommendedName>
        <fullName evidence="6">ATP synthase F(0) sector subunit c</fullName>
    </recommendedName>
    <alternativeName>
        <fullName evidence="7">F-type ATPase subunit c</fullName>
    </alternativeName>
</protein>
<evidence type="ECO:0000256" key="8">
    <source>
        <dbReference type="SAM" id="Phobius"/>
    </source>
</evidence>
<evidence type="ECO:0000256" key="7">
    <source>
        <dbReference type="ARBA" id="ARBA00032887"/>
    </source>
</evidence>
<dbReference type="Pfam" id="PF00137">
    <property type="entry name" value="ATP-synt_C"/>
    <property type="match status" value="4"/>
</dbReference>
<feature type="domain" description="V-ATPase proteolipid subunit C-like" evidence="9">
    <location>
        <begin position="89"/>
        <end position="152"/>
    </location>
</feature>
<dbReference type="Proteomes" id="UP000254834">
    <property type="component" value="Chromosome"/>
</dbReference>
<dbReference type="GO" id="GO:0033177">
    <property type="term" value="C:proton-transporting two-sector ATPase complex, proton-transporting domain"/>
    <property type="evidence" value="ECO:0007669"/>
    <property type="project" value="InterPro"/>
</dbReference>
<evidence type="ECO:0000256" key="6">
    <source>
        <dbReference type="ARBA" id="ARBA00032200"/>
    </source>
</evidence>
<feature type="transmembrane region" description="Helical" evidence="8">
    <location>
        <begin position="243"/>
        <end position="270"/>
    </location>
</feature>
<organism evidence="10 11">
    <name type="scientific">Candidatus Chromulinivorax destructor</name>
    <dbReference type="NCBI Taxonomy" id="2066483"/>
    <lineage>
        <taxon>Bacteria</taxon>
        <taxon>Candidatus Babelota</taxon>
        <taxon>Candidatus Babeliae</taxon>
        <taxon>Candidatus Babeliales</taxon>
        <taxon>Candidatus Chromulinivoraceae</taxon>
        <taxon>Candidatus Chromulinivorax</taxon>
    </lineage>
</organism>
<evidence type="ECO:0000256" key="4">
    <source>
        <dbReference type="ARBA" id="ARBA00022989"/>
    </source>
</evidence>
<dbReference type="AlphaFoldDB" id="A0A345ZB77"/>
<feature type="domain" description="V-ATPase proteolipid subunit C-like" evidence="9">
    <location>
        <begin position="169"/>
        <end position="232"/>
    </location>
</feature>
<sequence length="317" mass="32631">MIEIMHILSISIPVTMSALGAGIGQGLIGLKSLQAVTIQPSASSEINKISTVGLSLTETAAILGLVISIVLNIDTAVPLNYESAALGRIGIGIAIGLSGFIAGIASSLPAQAACLSVARQPFFANKILQLMLLTQTVIMTPNVFGFIIALLINAKVATVNSLNEGLQLLAAGLSIGLGSIGPCLGLSLFAYSACKAVGINRKSYTKILPFTFIAEAIIETPVIFSLLVSLLILNVKISPTAPIIQGICFIAAAFCMGMSTLGTGISAGATGSAACDQIGENPEHYSIISKVGLLALAMIDTFAIYGFIVSIMLIYTI</sequence>
<gene>
    <name evidence="10" type="ORF">C0J27_02175</name>
</gene>
<feature type="transmembrane region" description="Helical" evidence="8">
    <location>
        <begin position="212"/>
        <end position="237"/>
    </location>
</feature>
<feature type="transmembrane region" description="Helical" evidence="8">
    <location>
        <begin position="6"/>
        <end position="30"/>
    </location>
</feature>
<feature type="transmembrane region" description="Helical" evidence="8">
    <location>
        <begin position="91"/>
        <end position="118"/>
    </location>
</feature>
<evidence type="ECO:0000313" key="10">
    <source>
        <dbReference type="EMBL" id="AXK60544.1"/>
    </source>
</evidence>
<keyword evidence="5 8" id="KW-0472">Membrane</keyword>
<dbReference type="GO" id="GO:0015986">
    <property type="term" value="P:proton motive force-driven ATP synthesis"/>
    <property type="evidence" value="ECO:0007669"/>
    <property type="project" value="InterPro"/>
</dbReference>
<comment type="similarity">
    <text evidence="2">Belongs to the ATPase C chain family.</text>
</comment>
<keyword evidence="3 8" id="KW-0812">Transmembrane</keyword>
<evidence type="ECO:0000313" key="11">
    <source>
        <dbReference type="Proteomes" id="UP000254834"/>
    </source>
</evidence>
<dbReference type="CDD" id="cd18121">
    <property type="entry name" value="ATP-synt_Fo_c"/>
    <property type="match status" value="2"/>
</dbReference>
<feature type="transmembrane region" description="Helical" evidence="8">
    <location>
        <begin position="291"/>
        <end position="315"/>
    </location>
</feature>
<dbReference type="InterPro" id="IPR000454">
    <property type="entry name" value="ATP_synth_F0_csu"/>
</dbReference>
<proteinExistence type="inferred from homology"/>
<evidence type="ECO:0000256" key="3">
    <source>
        <dbReference type="ARBA" id="ARBA00022692"/>
    </source>
</evidence>